<comment type="catalytic activity">
    <reaction evidence="4">
        <text>[thioredoxin]-disulfide + L-methionine + H2O = L-methionine (S)-S-oxide + [thioredoxin]-dithiol</text>
        <dbReference type="Rhea" id="RHEA:19993"/>
        <dbReference type="Rhea" id="RHEA-COMP:10698"/>
        <dbReference type="Rhea" id="RHEA-COMP:10700"/>
        <dbReference type="ChEBI" id="CHEBI:15377"/>
        <dbReference type="ChEBI" id="CHEBI:29950"/>
        <dbReference type="ChEBI" id="CHEBI:50058"/>
        <dbReference type="ChEBI" id="CHEBI:57844"/>
        <dbReference type="ChEBI" id="CHEBI:58772"/>
        <dbReference type="EC" id="1.8.4.11"/>
    </reaction>
</comment>
<dbReference type="EMBL" id="JH651379">
    <property type="protein sequence ID" value="EIJ38202.1"/>
    <property type="molecule type" value="Genomic_DNA"/>
</dbReference>
<feature type="domain" description="Peptide methionine sulphoxide reductase MsrA" evidence="5">
    <location>
        <begin position="3"/>
        <end position="139"/>
    </location>
</feature>
<dbReference type="PANTHER" id="PTHR43774:SF1">
    <property type="entry name" value="PEPTIDE METHIONINE SULFOXIDE REDUCTASE MSRA 2"/>
    <property type="match status" value="1"/>
</dbReference>
<dbReference type="AlphaFoldDB" id="I3C3K9"/>
<evidence type="ECO:0000313" key="7">
    <source>
        <dbReference type="Proteomes" id="UP000004690"/>
    </source>
</evidence>
<dbReference type="eggNOG" id="COG0225">
    <property type="taxonomic scope" value="Bacteria"/>
</dbReference>
<evidence type="ECO:0000256" key="4">
    <source>
        <dbReference type="ARBA" id="ARBA00048782"/>
    </source>
</evidence>
<reference evidence="6 7" key="1">
    <citation type="submission" date="2012-02" db="EMBL/GenBank/DDBJ databases">
        <title>Improved High-Quality Draft genome of Joostella marina DSM 19592.</title>
        <authorList>
            <consortium name="US DOE Joint Genome Institute (JGI-PGF)"/>
            <person name="Lucas S."/>
            <person name="Copeland A."/>
            <person name="Lapidus A."/>
            <person name="Bruce D."/>
            <person name="Goodwin L."/>
            <person name="Pitluck S."/>
            <person name="Peters L."/>
            <person name="Chertkov O."/>
            <person name="Ovchinnikova G."/>
            <person name="Kyrpides N."/>
            <person name="Mavromatis K."/>
            <person name="Detter J.C."/>
            <person name="Han C."/>
            <person name="Land M."/>
            <person name="Hauser L."/>
            <person name="Markowitz V."/>
            <person name="Cheng J.-F."/>
            <person name="Hugenholtz P."/>
            <person name="Woyke T."/>
            <person name="Wu D."/>
            <person name="Tindall B."/>
            <person name="Brambilla E."/>
            <person name="Klenk H.-P."/>
            <person name="Eisen J.A."/>
        </authorList>
    </citation>
    <scope>NUCLEOTIDE SEQUENCE [LARGE SCALE GENOMIC DNA]</scope>
    <source>
        <strain evidence="6 7">DSM 19592</strain>
    </source>
</reference>
<proteinExistence type="predicted"/>
<dbReference type="RefSeq" id="WP_008611347.1">
    <property type="nucleotide sequence ID" value="NZ_JH651379.1"/>
</dbReference>
<dbReference type="STRING" id="926559.JoomaDRAFT_1183"/>
<dbReference type="PANTHER" id="PTHR43774">
    <property type="entry name" value="PEPTIDE METHIONINE SULFOXIDE REDUCTASE"/>
    <property type="match status" value="1"/>
</dbReference>
<dbReference type="Gene3D" id="3.30.1060.10">
    <property type="entry name" value="Peptide methionine sulphoxide reductase MsrA"/>
    <property type="match status" value="1"/>
</dbReference>
<protein>
    <recommendedName>
        <fullName evidence="1">peptide-methionine (S)-S-oxide reductase</fullName>
        <ecNumber evidence="1">1.8.4.11</ecNumber>
    </recommendedName>
</protein>
<accession>I3C3K9</accession>
<dbReference type="OrthoDB" id="4174719at2"/>
<keyword evidence="7" id="KW-1185">Reference proteome</keyword>
<dbReference type="Pfam" id="PF01625">
    <property type="entry name" value="PMSR"/>
    <property type="match status" value="1"/>
</dbReference>
<evidence type="ECO:0000256" key="3">
    <source>
        <dbReference type="ARBA" id="ARBA00047806"/>
    </source>
</evidence>
<dbReference type="Proteomes" id="UP000004690">
    <property type="component" value="Unassembled WGS sequence"/>
</dbReference>
<sequence>MNKIALSGSCYWCMEAIYQSLVGVKKVAQGFVASKEYKDQFSEAIIVHFIPDEISLKTLIEIHLHTHKSTVNHSWRDAYKSAIYTFSEEQKDKSMEVLELLQKEFSEEIITKVYSFESFKPSEEMFHNYYFSNPEKPFCKSYINPKLKKLLKEFSEFTNKEKLESTL</sequence>
<evidence type="ECO:0000256" key="2">
    <source>
        <dbReference type="ARBA" id="ARBA00023002"/>
    </source>
</evidence>
<dbReference type="SUPFAM" id="SSF55068">
    <property type="entry name" value="Peptide methionine sulfoxide reductase"/>
    <property type="match status" value="1"/>
</dbReference>
<dbReference type="HOGENOM" id="CLU_031040_10_0_10"/>
<dbReference type="GO" id="GO:0008113">
    <property type="term" value="F:peptide-methionine (S)-S-oxide reductase activity"/>
    <property type="evidence" value="ECO:0007669"/>
    <property type="project" value="UniProtKB-EC"/>
</dbReference>
<evidence type="ECO:0000256" key="1">
    <source>
        <dbReference type="ARBA" id="ARBA00012502"/>
    </source>
</evidence>
<organism evidence="6 7">
    <name type="scientific">Galbibacter orientalis DSM 19592</name>
    <dbReference type="NCBI Taxonomy" id="926559"/>
    <lineage>
        <taxon>Bacteria</taxon>
        <taxon>Pseudomonadati</taxon>
        <taxon>Bacteroidota</taxon>
        <taxon>Flavobacteriia</taxon>
        <taxon>Flavobacteriales</taxon>
        <taxon>Flavobacteriaceae</taxon>
        <taxon>Galbibacter</taxon>
    </lineage>
</organism>
<dbReference type="InterPro" id="IPR002569">
    <property type="entry name" value="Met_Sox_Rdtase_MsrA_dom"/>
</dbReference>
<dbReference type="InterPro" id="IPR036509">
    <property type="entry name" value="Met_Sox_Rdtase_MsrA_sf"/>
</dbReference>
<gene>
    <name evidence="6" type="ORF">JoomaDRAFT_1183</name>
</gene>
<evidence type="ECO:0000259" key="5">
    <source>
        <dbReference type="Pfam" id="PF01625"/>
    </source>
</evidence>
<evidence type="ECO:0000313" key="6">
    <source>
        <dbReference type="EMBL" id="EIJ38202.1"/>
    </source>
</evidence>
<dbReference type="EC" id="1.8.4.11" evidence="1"/>
<comment type="catalytic activity">
    <reaction evidence="3">
        <text>L-methionyl-[protein] + [thioredoxin]-disulfide + H2O = L-methionyl-(S)-S-oxide-[protein] + [thioredoxin]-dithiol</text>
        <dbReference type="Rhea" id="RHEA:14217"/>
        <dbReference type="Rhea" id="RHEA-COMP:10698"/>
        <dbReference type="Rhea" id="RHEA-COMP:10700"/>
        <dbReference type="Rhea" id="RHEA-COMP:12313"/>
        <dbReference type="Rhea" id="RHEA-COMP:12315"/>
        <dbReference type="ChEBI" id="CHEBI:15377"/>
        <dbReference type="ChEBI" id="CHEBI:16044"/>
        <dbReference type="ChEBI" id="CHEBI:29950"/>
        <dbReference type="ChEBI" id="CHEBI:44120"/>
        <dbReference type="ChEBI" id="CHEBI:50058"/>
        <dbReference type="EC" id="1.8.4.11"/>
    </reaction>
</comment>
<name>I3C3K9_9FLAO</name>
<keyword evidence="2" id="KW-0560">Oxidoreductase</keyword>